<feature type="transmembrane region" description="Helical" evidence="1">
    <location>
        <begin position="215"/>
        <end position="233"/>
    </location>
</feature>
<keyword evidence="1" id="KW-0472">Membrane</keyword>
<keyword evidence="1" id="KW-1133">Transmembrane helix</keyword>
<dbReference type="AlphaFoldDB" id="A0A077WY99"/>
<dbReference type="PANTHER" id="PTHR32251:SF23">
    <property type="entry name" value="3-OXO-5-ALPHA-STEROID 4-DEHYDROGENASE (DUF1295)"/>
    <property type="match status" value="1"/>
</dbReference>
<dbReference type="OrthoDB" id="201504at2759"/>
<feature type="transmembrane region" description="Helical" evidence="1">
    <location>
        <begin position="281"/>
        <end position="301"/>
    </location>
</feature>
<feature type="transmembrane region" description="Helical" evidence="1">
    <location>
        <begin position="313"/>
        <end position="335"/>
    </location>
</feature>
<evidence type="ECO:0008006" key="3">
    <source>
        <dbReference type="Google" id="ProtNLM"/>
    </source>
</evidence>
<dbReference type="PANTHER" id="PTHR32251">
    <property type="entry name" value="3-OXO-5-ALPHA-STEROID 4-DEHYDROGENASE"/>
    <property type="match status" value="1"/>
</dbReference>
<dbReference type="EMBL" id="LK023357">
    <property type="protein sequence ID" value="CDS12194.1"/>
    <property type="molecule type" value="Genomic_DNA"/>
</dbReference>
<accession>A0A077WY99</accession>
<feature type="transmembrane region" description="Helical" evidence="1">
    <location>
        <begin position="133"/>
        <end position="152"/>
    </location>
</feature>
<protein>
    <recommendedName>
        <fullName evidence="3">Steroid 5-alpha reductase C-terminal domain-containing protein</fullName>
    </recommendedName>
</protein>
<feature type="transmembrane region" description="Helical" evidence="1">
    <location>
        <begin position="172"/>
        <end position="203"/>
    </location>
</feature>
<proteinExistence type="predicted"/>
<dbReference type="Pfam" id="PF06966">
    <property type="entry name" value="DUF1295"/>
    <property type="match status" value="1"/>
</dbReference>
<dbReference type="Gene3D" id="1.20.120.1630">
    <property type="match status" value="1"/>
</dbReference>
<gene>
    <name evidence="2" type="ORF">LRAMOSA04389</name>
</gene>
<dbReference type="InterPro" id="IPR010721">
    <property type="entry name" value="UstE-like"/>
</dbReference>
<reference evidence="2" key="1">
    <citation type="journal article" date="2014" name="Genome Announc.">
        <title>De novo whole-genome sequence and genome annotation of Lichtheimia ramosa.</title>
        <authorList>
            <person name="Linde J."/>
            <person name="Schwartze V."/>
            <person name="Binder U."/>
            <person name="Lass-Florl C."/>
            <person name="Voigt K."/>
            <person name="Horn F."/>
        </authorList>
    </citation>
    <scope>NUCLEOTIDE SEQUENCE</scope>
    <source>
        <strain evidence="2">JMRC FSU:6197</strain>
    </source>
</reference>
<evidence type="ECO:0000256" key="1">
    <source>
        <dbReference type="SAM" id="Phobius"/>
    </source>
</evidence>
<dbReference type="GO" id="GO:0016020">
    <property type="term" value="C:membrane"/>
    <property type="evidence" value="ECO:0007669"/>
    <property type="project" value="TreeGrafter"/>
</dbReference>
<sequence>MAAIRIKPNESTYLEISSSSLCTMSLGASDTVIPALAVNWTFLRDAFVNVDLVAIAKECLNDPSLIVEYYKSTDAFVVAAELMTMLTVFHCAMGEITRNYSQVDKAWSILPAVYAWHFTLHDYLNRSFFHPRLLLGSILITLWGMRLTYNFARKGGYEWHGRDYRFVYIHEFLGQVGMSIFNMIFIGPFQDTLLLLMVTPLYLNTHMQDTTLNKMDLVAAILFLVFLFIEGIADDQQFMFQTKKYALLEFVDNDKKRLSGDYKKGFLCSSGLWQYSRHPNFFAEISLWWCVYLFSVAANLQQVDYDSLMNTDVWINWTIPGAVILTMLFQGSTWLTEYISSEKYPEYLEYRKNVNRFIPWFPNRPIVDSSKKDL</sequence>
<keyword evidence="1" id="KW-0812">Transmembrane</keyword>
<name>A0A077WY99_9FUNG</name>
<organism evidence="2">
    <name type="scientific">Lichtheimia ramosa</name>
    <dbReference type="NCBI Taxonomy" id="688394"/>
    <lineage>
        <taxon>Eukaryota</taxon>
        <taxon>Fungi</taxon>
        <taxon>Fungi incertae sedis</taxon>
        <taxon>Mucoromycota</taxon>
        <taxon>Mucoromycotina</taxon>
        <taxon>Mucoromycetes</taxon>
        <taxon>Mucorales</taxon>
        <taxon>Lichtheimiaceae</taxon>
        <taxon>Lichtheimia</taxon>
    </lineage>
</organism>
<evidence type="ECO:0000313" key="2">
    <source>
        <dbReference type="EMBL" id="CDS12194.1"/>
    </source>
</evidence>